<evidence type="ECO:0000256" key="5">
    <source>
        <dbReference type="ARBA" id="ARBA00022918"/>
    </source>
</evidence>
<evidence type="ECO:0000313" key="10">
    <source>
        <dbReference type="Proteomes" id="UP000717328"/>
    </source>
</evidence>
<evidence type="ECO:0000313" key="9">
    <source>
        <dbReference type="EMBL" id="KAG5635812.1"/>
    </source>
</evidence>
<name>A0A9P7FVH2_9AGAR</name>
<dbReference type="PANTHER" id="PTHR12066:SF0">
    <property type="entry name" value="TELOMERASE REVERSE TRANSCRIPTASE"/>
    <property type="match status" value="1"/>
</dbReference>
<evidence type="ECO:0000256" key="3">
    <source>
        <dbReference type="ARBA" id="ARBA00022723"/>
    </source>
</evidence>
<accession>A0A9P7FVH2</accession>
<evidence type="ECO:0000256" key="2">
    <source>
        <dbReference type="ARBA" id="ARBA00022695"/>
    </source>
</evidence>
<dbReference type="GO" id="GO:0007004">
    <property type="term" value="P:telomere maintenance via telomerase"/>
    <property type="evidence" value="ECO:0007669"/>
    <property type="project" value="TreeGrafter"/>
</dbReference>
<keyword evidence="3 7" id="KW-0479">Metal-binding</keyword>
<dbReference type="GO" id="GO:0046872">
    <property type="term" value="F:metal ion binding"/>
    <property type="evidence" value="ECO:0007669"/>
    <property type="project" value="UniProtKB-KW"/>
</dbReference>
<dbReference type="Gene3D" id="1.10.132.70">
    <property type="match status" value="1"/>
</dbReference>
<dbReference type="OrthoDB" id="289721at2759"/>
<dbReference type="PANTHER" id="PTHR12066">
    <property type="entry name" value="TELOMERASE REVERSE TRANSCRIPTASE"/>
    <property type="match status" value="1"/>
</dbReference>
<comment type="function">
    <text evidence="7">Telomerase is a ribonucleoprotein enzyme essential for the replication of chromosome termini in most eukaryotes. It elongates telomeres. It is a reverse transcriptase that adds simple sequence repeats to chromosome ends by copying a template sequence within the RNA component of the enzyme.</text>
</comment>
<reference evidence="9" key="1">
    <citation type="submission" date="2021-02" db="EMBL/GenBank/DDBJ databases">
        <authorList>
            <person name="Nieuwenhuis M."/>
            <person name="Van De Peppel L.J.J."/>
        </authorList>
    </citation>
    <scope>NUCLEOTIDE SEQUENCE</scope>
    <source>
        <strain evidence="9">D49</strain>
    </source>
</reference>
<comment type="caution">
    <text evidence="9">The sequence shown here is derived from an EMBL/GenBank/DDBJ whole genome shotgun (WGS) entry which is preliminary data.</text>
</comment>
<dbReference type="GO" id="GO:0042162">
    <property type="term" value="F:telomeric DNA binding"/>
    <property type="evidence" value="ECO:0007669"/>
    <property type="project" value="TreeGrafter"/>
</dbReference>
<comment type="catalytic activity">
    <reaction evidence="6 7">
        <text>DNA(n) + a 2'-deoxyribonucleoside 5'-triphosphate = DNA(n+1) + diphosphate</text>
        <dbReference type="Rhea" id="RHEA:22508"/>
        <dbReference type="Rhea" id="RHEA-COMP:17339"/>
        <dbReference type="Rhea" id="RHEA-COMP:17340"/>
        <dbReference type="ChEBI" id="CHEBI:33019"/>
        <dbReference type="ChEBI" id="CHEBI:61560"/>
        <dbReference type="ChEBI" id="CHEBI:173112"/>
        <dbReference type="EC" id="2.7.7.49"/>
    </reaction>
</comment>
<dbReference type="SMART" id="SM00975">
    <property type="entry name" value="Telomerase_RBD"/>
    <property type="match status" value="1"/>
</dbReference>
<evidence type="ECO:0000256" key="4">
    <source>
        <dbReference type="ARBA" id="ARBA00022842"/>
    </source>
</evidence>
<dbReference type="EC" id="2.7.7.49" evidence="7"/>
<dbReference type="GO" id="GO:0000781">
    <property type="term" value="C:chromosome, telomeric region"/>
    <property type="evidence" value="ECO:0007669"/>
    <property type="project" value="UniProtKB-SubCell"/>
</dbReference>
<keyword evidence="1 7" id="KW-0808">Transferase</keyword>
<evidence type="ECO:0000256" key="7">
    <source>
        <dbReference type="RuleBase" id="RU365061"/>
    </source>
</evidence>
<dbReference type="InterPro" id="IPR003545">
    <property type="entry name" value="Telomerase_RT"/>
</dbReference>
<gene>
    <name evidence="9" type="ORF">H0H81_010060</name>
</gene>
<keyword evidence="7" id="KW-0539">Nucleus</keyword>
<sequence length="257" mass="29834">MCSVDLSGKVISPTGVAQERHGKLKPRFADFACPNVEVYRYVALVTKAVIPKAFWGSDANFKVVLSYVQEFIRCRRFESVTLHHVIQRFSTTACDWFIPPGQGALQQSRVSVSDAMKRRELLEDFMFWYFDSFVSSLLKTNFYITETSAFRNRVLYFRHDDWEAMCAPLIERLSSATFVKMTHLEAMEVLRQRKLGYSFVRLLPKETGVRPIVNLRRRKTHGRPAEQSINQILQAAFQILSYEKVIAFLKCLEVRLM</sequence>
<reference evidence="9" key="2">
    <citation type="submission" date="2021-10" db="EMBL/GenBank/DDBJ databases">
        <title>Phylogenomics reveals ancestral predisposition of the termite-cultivated fungus Termitomyces towards a domesticated lifestyle.</title>
        <authorList>
            <person name="Auxier B."/>
            <person name="Grum-Grzhimaylo A."/>
            <person name="Cardenas M.E."/>
            <person name="Lodge J.D."/>
            <person name="Laessoe T."/>
            <person name="Pedersen O."/>
            <person name="Smith M.E."/>
            <person name="Kuyper T.W."/>
            <person name="Franco-Molano E.A."/>
            <person name="Baroni T.J."/>
            <person name="Aanen D.K."/>
        </authorList>
    </citation>
    <scope>NUCLEOTIDE SEQUENCE</scope>
    <source>
        <strain evidence="9">D49</strain>
    </source>
</reference>
<dbReference type="AlphaFoldDB" id="A0A9P7FVH2"/>
<organism evidence="9 10">
    <name type="scientific">Sphagnurus paluster</name>
    <dbReference type="NCBI Taxonomy" id="117069"/>
    <lineage>
        <taxon>Eukaryota</taxon>
        <taxon>Fungi</taxon>
        <taxon>Dikarya</taxon>
        <taxon>Basidiomycota</taxon>
        <taxon>Agaricomycotina</taxon>
        <taxon>Agaricomycetes</taxon>
        <taxon>Agaricomycetidae</taxon>
        <taxon>Agaricales</taxon>
        <taxon>Tricholomatineae</taxon>
        <taxon>Lyophyllaceae</taxon>
        <taxon>Sphagnurus</taxon>
    </lineage>
</organism>
<dbReference type="GO" id="GO:0070034">
    <property type="term" value="F:telomerase RNA binding"/>
    <property type="evidence" value="ECO:0007669"/>
    <property type="project" value="TreeGrafter"/>
</dbReference>
<evidence type="ECO:0000256" key="6">
    <source>
        <dbReference type="ARBA" id="ARBA00048173"/>
    </source>
</evidence>
<keyword evidence="7" id="KW-0779">Telomere</keyword>
<dbReference type="Pfam" id="PF12009">
    <property type="entry name" value="Telomerase_RBD"/>
    <property type="match status" value="1"/>
</dbReference>
<dbReference type="Proteomes" id="UP000717328">
    <property type="component" value="Unassembled WGS sequence"/>
</dbReference>
<keyword evidence="10" id="KW-1185">Reference proteome</keyword>
<keyword evidence="4 7" id="KW-0460">Magnesium</keyword>
<dbReference type="InterPro" id="IPR021891">
    <property type="entry name" value="Telomerase_RBD"/>
</dbReference>
<keyword evidence="5 7" id="KW-0695">RNA-directed DNA polymerase</keyword>
<keyword evidence="7" id="KW-0158">Chromosome</keyword>
<feature type="domain" description="Telomerase ribonucleoprotein complex - RNA-binding" evidence="8">
    <location>
        <begin position="36"/>
        <end position="175"/>
    </location>
</feature>
<evidence type="ECO:0000259" key="8">
    <source>
        <dbReference type="SMART" id="SM00975"/>
    </source>
</evidence>
<dbReference type="GO" id="GO:0000333">
    <property type="term" value="C:telomerase catalytic core complex"/>
    <property type="evidence" value="ECO:0007669"/>
    <property type="project" value="TreeGrafter"/>
</dbReference>
<comment type="similarity">
    <text evidence="7">Belongs to the reverse transcriptase family. Telomerase subfamily.</text>
</comment>
<dbReference type="GO" id="GO:0003720">
    <property type="term" value="F:telomerase activity"/>
    <property type="evidence" value="ECO:0007669"/>
    <property type="project" value="InterPro"/>
</dbReference>
<dbReference type="EMBL" id="JABCKI010006020">
    <property type="protein sequence ID" value="KAG5635812.1"/>
    <property type="molecule type" value="Genomic_DNA"/>
</dbReference>
<keyword evidence="2 7" id="KW-0548">Nucleotidyltransferase</keyword>
<protein>
    <recommendedName>
        <fullName evidence="7">Telomerase reverse transcriptase</fullName>
        <ecNumber evidence="7">2.7.7.49</ecNumber>
    </recommendedName>
    <alternativeName>
        <fullName evidence="7">Telomerase catalytic subunit</fullName>
    </alternativeName>
</protein>
<evidence type="ECO:0000256" key="1">
    <source>
        <dbReference type="ARBA" id="ARBA00022679"/>
    </source>
</evidence>
<proteinExistence type="inferred from homology"/>
<comment type="subcellular location">
    <subcellularLocation>
        <location evidence="7">Nucleus</location>
    </subcellularLocation>
    <subcellularLocation>
        <location evidence="7">Chromosome</location>
        <location evidence="7">Telomere</location>
    </subcellularLocation>
</comment>